<evidence type="ECO:0000256" key="1">
    <source>
        <dbReference type="ARBA" id="ARBA00022679"/>
    </source>
</evidence>
<dbReference type="Pfam" id="PF00069">
    <property type="entry name" value="Pkinase"/>
    <property type="match status" value="1"/>
</dbReference>
<dbReference type="GO" id="GO:0004708">
    <property type="term" value="F:MAP kinase kinase activity"/>
    <property type="evidence" value="ECO:0007669"/>
    <property type="project" value="UniProtKB-EC"/>
</dbReference>
<feature type="domain" description="Protein kinase" evidence="10">
    <location>
        <begin position="1"/>
        <end position="193"/>
    </location>
</feature>
<evidence type="ECO:0000256" key="9">
    <source>
        <dbReference type="ARBA" id="ARBA00051693"/>
    </source>
</evidence>
<evidence type="ECO:0000256" key="8">
    <source>
        <dbReference type="ARBA" id="ARBA00049299"/>
    </source>
</evidence>
<evidence type="ECO:0000256" key="6">
    <source>
        <dbReference type="ARBA" id="ARBA00038999"/>
    </source>
</evidence>
<keyword evidence="4" id="KW-0067">ATP-binding</keyword>
<dbReference type="PROSITE" id="PS00108">
    <property type="entry name" value="PROTEIN_KINASE_ST"/>
    <property type="match status" value="1"/>
</dbReference>
<dbReference type="SUPFAM" id="SSF56112">
    <property type="entry name" value="Protein kinase-like (PK-like)"/>
    <property type="match status" value="1"/>
</dbReference>
<keyword evidence="12" id="KW-1185">Reference proteome</keyword>
<dbReference type="Gene3D" id="1.10.510.10">
    <property type="entry name" value="Transferase(Phosphotransferase) domain 1"/>
    <property type="match status" value="1"/>
</dbReference>
<evidence type="ECO:0000256" key="2">
    <source>
        <dbReference type="ARBA" id="ARBA00022741"/>
    </source>
</evidence>
<dbReference type="EMBL" id="MU863629">
    <property type="protein sequence ID" value="KAK4103152.1"/>
    <property type="molecule type" value="Genomic_DNA"/>
</dbReference>
<evidence type="ECO:0000259" key="10">
    <source>
        <dbReference type="PROSITE" id="PS50011"/>
    </source>
</evidence>
<comment type="caution">
    <text evidence="11">The sequence shown here is derived from an EMBL/GenBank/DDBJ whole genome shotgun (WGS) entry which is preliminary data.</text>
</comment>
<dbReference type="PROSITE" id="PS50011">
    <property type="entry name" value="PROTEIN_KINASE_DOM"/>
    <property type="match status" value="1"/>
</dbReference>
<dbReference type="PANTHER" id="PTHR48013">
    <property type="entry name" value="DUAL SPECIFICITY MITOGEN-ACTIVATED PROTEIN KINASE KINASE 5-RELATED"/>
    <property type="match status" value="1"/>
</dbReference>
<reference evidence="11" key="2">
    <citation type="submission" date="2023-05" db="EMBL/GenBank/DDBJ databases">
        <authorList>
            <consortium name="Lawrence Berkeley National Laboratory"/>
            <person name="Steindorff A."/>
            <person name="Hensen N."/>
            <person name="Bonometti L."/>
            <person name="Westerberg I."/>
            <person name="Brannstrom I.O."/>
            <person name="Guillou S."/>
            <person name="Cros-Aarteil S."/>
            <person name="Calhoun S."/>
            <person name="Haridas S."/>
            <person name="Kuo A."/>
            <person name="Mondo S."/>
            <person name="Pangilinan J."/>
            <person name="Riley R."/>
            <person name="Labutti K."/>
            <person name="Andreopoulos B."/>
            <person name="Lipzen A."/>
            <person name="Chen C."/>
            <person name="Yanf M."/>
            <person name="Daum C."/>
            <person name="Ng V."/>
            <person name="Clum A."/>
            <person name="Ohm R."/>
            <person name="Martin F."/>
            <person name="Silar P."/>
            <person name="Natvig D."/>
            <person name="Lalanne C."/>
            <person name="Gautier V."/>
            <person name="Ament-Velasquez S.L."/>
            <person name="Kruys A."/>
            <person name="Hutchinson M.I."/>
            <person name="Powell A.J."/>
            <person name="Barry K."/>
            <person name="Miller A.N."/>
            <person name="Grigoriev I.V."/>
            <person name="Debuchy R."/>
            <person name="Gladieux P."/>
            <person name="Thoren M.H."/>
            <person name="Johannesson H."/>
        </authorList>
    </citation>
    <scope>NUCLEOTIDE SEQUENCE</scope>
    <source>
        <strain evidence="11">CBS 757.83</strain>
    </source>
</reference>
<dbReference type="PANTHER" id="PTHR48013:SF9">
    <property type="entry name" value="DUAL SPECIFICITY MITOGEN-ACTIVATED PROTEIN KINASE KINASE 5"/>
    <property type="match status" value="1"/>
</dbReference>
<keyword evidence="1" id="KW-0808">Transferase</keyword>
<evidence type="ECO:0000256" key="5">
    <source>
        <dbReference type="ARBA" id="ARBA00038035"/>
    </source>
</evidence>
<dbReference type="InterPro" id="IPR000719">
    <property type="entry name" value="Prot_kinase_dom"/>
</dbReference>
<dbReference type="EC" id="2.7.12.2" evidence="6"/>
<comment type="catalytic activity">
    <reaction evidence="9">
        <text>L-tyrosyl-[protein] + ATP = O-phospho-L-tyrosyl-[protein] + ADP + H(+)</text>
        <dbReference type="Rhea" id="RHEA:10596"/>
        <dbReference type="Rhea" id="RHEA-COMP:10136"/>
        <dbReference type="Rhea" id="RHEA-COMP:20101"/>
        <dbReference type="ChEBI" id="CHEBI:15378"/>
        <dbReference type="ChEBI" id="CHEBI:30616"/>
        <dbReference type="ChEBI" id="CHEBI:46858"/>
        <dbReference type="ChEBI" id="CHEBI:61978"/>
        <dbReference type="ChEBI" id="CHEBI:456216"/>
        <dbReference type="EC" id="2.7.12.2"/>
    </reaction>
</comment>
<dbReference type="InterPro" id="IPR008271">
    <property type="entry name" value="Ser/Thr_kinase_AS"/>
</dbReference>
<sequence length="193" mass="22133">MIKCYDGYVDCMGILMDLATSILVPRSPGDPPAAVTIIQPSQRRDIMHQMIRLVERLHDEKRIVHRDLKPDNMLLDKQGKLRLCDFAEGRYVDEDLLEWEGATTWHYESPNRLWRGQQMRMCLPPPTIEDDVYALGLSIWSLYTGKVPNDDLVGDDDGLKERQQQRGTVDVAEVDDPEAREIIRGFRRGGALV</sequence>
<reference evidence="11" key="1">
    <citation type="journal article" date="2023" name="Mol. Phylogenet. Evol.">
        <title>Genome-scale phylogeny and comparative genomics of the fungal order Sordariales.</title>
        <authorList>
            <person name="Hensen N."/>
            <person name="Bonometti L."/>
            <person name="Westerberg I."/>
            <person name="Brannstrom I.O."/>
            <person name="Guillou S."/>
            <person name="Cros-Aarteil S."/>
            <person name="Calhoun S."/>
            <person name="Haridas S."/>
            <person name="Kuo A."/>
            <person name="Mondo S."/>
            <person name="Pangilinan J."/>
            <person name="Riley R."/>
            <person name="LaButti K."/>
            <person name="Andreopoulos B."/>
            <person name="Lipzen A."/>
            <person name="Chen C."/>
            <person name="Yan M."/>
            <person name="Daum C."/>
            <person name="Ng V."/>
            <person name="Clum A."/>
            <person name="Steindorff A."/>
            <person name="Ohm R.A."/>
            <person name="Martin F."/>
            <person name="Silar P."/>
            <person name="Natvig D.O."/>
            <person name="Lalanne C."/>
            <person name="Gautier V."/>
            <person name="Ament-Velasquez S.L."/>
            <person name="Kruys A."/>
            <person name="Hutchinson M.I."/>
            <person name="Powell A.J."/>
            <person name="Barry K."/>
            <person name="Miller A.N."/>
            <person name="Grigoriev I.V."/>
            <person name="Debuchy R."/>
            <person name="Gladieux P."/>
            <person name="Hiltunen Thoren M."/>
            <person name="Johannesson H."/>
        </authorList>
    </citation>
    <scope>NUCLEOTIDE SEQUENCE</scope>
    <source>
        <strain evidence="11">CBS 757.83</strain>
    </source>
</reference>
<evidence type="ECO:0000256" key="7">
    <source>
        <dbReference type="ARBA" id="ARBA00049014"/>
    </source>
</evidence>
<name>A0AAN6T3Y0_9PEZI</name>
<comment type="catalytic activity">
    <reaction evidence="8">
        <text>L-threonyl-[protein] + ATP = O-phospho-L-threonyl-[protein] + ADP + H(+)</text>
        <dbReference type="Rhea" id="RHEA:46608"/>
        <dbReference type="Rhea" id="RHEA-COMP:11060"/>
        <dbReference type="Rhea" id="RHEA-COMP:11605"/>
        <dbReference type="ChEBI" id="CHEBI:15378"/>
        <dbReference type="ChEBI" id="CHEBI:30013"/>
        <dbReference type="ChEBI" id="CHEBI:30616"/>
        <dbReference type="ChEBI" id="CHEBI:61977"/>
        <dbReference type="ChEBI" id="CHEBI:456216"/>
        <dbReference type="EC" id="2.7.12.2"/>
    </reaction>
</comment>
<evidence type="ECO:0000256" key="3">
    <source>
        <dbReference type="ARBA" id="ARBA00022777"/>
    </source>
</evidence>
<keyword evidence="2" id="KW-0547">Nucleotide-binding</keyword>
<accession>A0AAN6T3Y0</accession>
<dbReference type="GO" id="GO:0005524">
    <property type="term" value="F:ATP binding"/>
    <property type="evidence" value="ECO:0007669"/>
    <property type="project" value="UniProtKB-KW"/>
</dbReference>
<comment type="catalytic activity">
    <reaction evidence="7">
        <text>L-seryl-[protein] + ATP = O-phospho-L-seryl-[protein] + ADP + H(+)</text>
        <dbReference type="Rhea" id="RHEA:17989"/>
        <dbReference type="Rhea" id="RHEA-COMP:9863"/>
        <dbReference type="Rhea" id="RHEA-COMP:11604"/>
        <dbReference type="ChEBI" id="CHEBI:15378"/>
        <dbReference type="ChEBI" id="CHEBI:29999"/>
        <dbReference type="ChEBI" id="CHEBI:30616"/>
        <dbReference type="ChEBI" id="CHEBI:83421"/>
        <dbReference type="ChEBI" id="CHEBI:456216"/>
        <dbReference type="EC" id="2.7.12.2"/>
    </reaction>
</comment>
<comment type="similarity">
    <text evidence="5">Belongs to the protein kinase superfamily. STE Ser/Thr protein kinase family. MAP kinase kinase subfamily.</text>
</comment>
<proteinExistence type="inferred from homology"/>
<protein>
    <recommendedName>
        <fullName evidence="6">mitogen-activated protein kinase kinase</fullName>
        <ecNumber evidence="6">2.7.12.2</ecNumber>
    </recommendedName>
</protein>
<evidence type="ECO:0000313" key="11">
    <source>
        <dbReference type="EMBL" id="KAK4103152.1"/>
    </source>
</evidence>
<gene>
    <name evidence="11" type="ORF">N658DRAFT_302553</name>
</gene>
<evidence type="ECO:0000313" key="12">
    <source>
        <dbReference type="Proteomes" id="UP001305647"/>
    </source>
</evidence>
<organism evidence="11 12">
    <name type="scientific">Parathielavia hyrcaniae</name>
    <dbReference type="NCBI Taxonomy" id="113614"/>
    <lineage>
        <taxon>Eukaryota</taxon>
        <taxon>Fungi</taxon>
        <taxon>Dikarya</taxon>
        <taxon>Ascomycota</taxon>
        <taxon>Pezizomycotina</taxon>
        <taxon>Sordariomycetes</taxon>
        <taxon>Sordariomycetidae</taxon>
        <taxon>Sordariales</taxon>
        <taxon>Chaetomiaceae</taxon>
        <taxon>Parathielavia</taxon>
    </lineage>
</organism>
<keyword evidence="3 11" id="KW-0418">Kinase</keyword>
<dbReference type="InterPro" id="IPR011009">
    <property type="entry name" value="Kinase-like_dom_sf"/>
</dbReference>
<dbReference type="Proteomes" id="UP001305647">
    <property type="component" value="Unassembled WGS sequence"/>
</dbReference>
<evidence type="ECO:0000256" key="4">
    <source>
        <dbReference type="ARBA" id="ARBA00022840"/>
    </source>
</evidence>
<dbReference type="AlphaFoldDB" id="A0AAN6T3Y0"/>